<name>A0A9I9EKY0_CUCME</name>
<dbReference type="Gramene" id="MELO3C035155.2.1">
    <property type="protein sequence ID" value="MELO3C035155.2.1"/>
    <property type="gene ID" value="MELO3C035155.2"/>
</dbReference>
<evidence type="ECO:0000313" key="1">
    <source>
        <dbReference type="EnsemblPlants" id="MELO3C035155.2.1"/>
    </source>
</evidence>
<reference evidence="1" key="1">
    <citation type="submission" date="2023-03" db="UniProtKB">
        <authorList>
            <consortium name="EnsemblPlants"/>
        </authorList>
    </citation>
    <scope>IDENTIFICATION</scope>
</reference>
<sequence>MEDEGMRKVNKMMFIMIQLIAYIHSSKEVEFSIIEKDNIKCLIELIGEPVLSNERKYNLEIATIYFI</sequence>
<protein>
    <submittedName>
        <fullName evidence="1">Uncharacterized protein</fullName>
    </submittedName>
</protein>
<organism evidence="1">
    <name type="scientific">Cucumis melo</name>
    <name type="common">Muskmelon</name>
    <dbReference type="NCBI Taxonomy" id="3656"/>
    <lineage>
        <taxon>Eukaryota</taxon>
        <taxon>Viridiplantae</taxon>
        <taxon>Streptophyta</taxon>
        <taxon>Embryophyta</taxon>
        <taxon>Tracheophyta</taxon>
        <taxon>Spermatophyta</taxon>
        <taxon>Magnoliopsida</taxon>
        <taxon>eudicotyledons</taxon>
        <taxon>Gunneridae</taxon>
        <taxon>Pentapetalae</taxon>
        <taxon>rosids</taxon>
        <taxon>fabids</taxon>
        <taxon>Cucurbitales</taxon>
        <taxon>Cucurbitaceae</taxon>
        <taxon>Benincaseae</taxon>
        <taxon>Cucumis</taxon>
    </lineage>
</organism>
<proteinExistence type="predicted"/>
<dbReference type="AlphaFoldDB" id="A0A9I9EKY0"/>
<accession>A0A9I9EKY0</accession>
<dbReference type="EnsemblPlants" id="MELO3C035155.2.1">
    <property type="protein sequence ID" value="MELO3C035155.2.1"/>
    <property type="gene ID" value="MELO3C035155.2"/>
</dbReference>